<sequence>MKTYGILFGGVLTLSLLSGRDVAVDDKAAD</sequence>
<protein>
    <submittedName>
        <fullName evidence="1">Uncharacterized protein</fullName>
    </submittedName>
</protein>
<proteinExistence type="predicted"/>
<gene>
    <name evidence="1" type="ORF">AW08_03027</name>
</gene>
<evidence type="ECO:0000313" key="2">
    <source>
        <dbReference type="Proteomes" id="UP000020218"/>
    </source>
</evidence>
<reference evidence="1" key="1">
    <citation type="submission" date="2014-02" db="EMBL/GenBank/DDBJ databases">
        <title>Expanding our view of genomic diversity in Candidatus Accumulibacter clades.</title>
        <authorList>
            <person name="Skennerton C.T."/>
            <person name="Barr J.J."/>
            <person name="Slater F.R."/>
            <person name="Bond P.L."/>
            <person name="Tyson G.W."/>
        </authorList>
    </citation>
    <scope>NUCLEOTIDE SEQUENCE [LARGE SCALE GENOMIC DNA]</scope>
</reference>
<organism evidence="1 2">
    <name type="scientific">Candidatus Accumulibacter adjunctus</name>
    <dbReference type="NCBI Taxonomy" id="1454001"/>
    <lineage>
        <taxon>Bacteria</taxon>
        <taxon>Pseudomonadati</taxon>
        <taxon>Pseudomonadota</taxon>
        <taxon>Betaproteobacteria</taxon>
        <taxon>Candidatus Accumulibacter</taxon>
    </lineage>
</organism>
<evidence type="ECO:0000313" key="1">
    <source>
        <dbReference type="EMBL" id="EXI65656.1"/>
    </source>
</evidence>
<dbReference type="AlphaFoldDB" id="A0A011MSW0"/>
<comment type="caution">
    <text evidence="1">The sequence shown here is derived from an EMBL/GenBank/DDBJ whole genome shotgun (WGS) entry which is preliminary data.</text>
</comment>
<name>A0A011MSW0_9PROT</name>
<dbReference type="EMBL" id="JFAX01000020">
    <property type="protein sequence ID" value="EXI65656.1"/>
    <property type="molecule type" value="Genomic_DNA"/>
</dbReference>
<keyword evidence="2" id="KW-1185">Reference proteome</keyword>
<dbReference type="Proteomes" id="UP000020218">
    <property type="component" value="Unassembled WGS sequence"/>
</dbReference>
<dbReference type="STRING" id="1454001.AW08_03027"/>
<accession>A0A011MSW0</accession>